<organism evidence="5 6">
    <name type="scientific">Pendulispora rubella</name>
    <dbReference type="NCBI Taxonomy" id="2741070"/>
    <lineage>
        <taxon>Bacteria</taxon>
        <taxon>Pseudomonadati</taxon>
        <taxon>Myxococcota</taxon>
        <taxon>Myxococcia</taxon>
        <taxon>Myxococcales</taxon>
        <taxon>Sorangiineae</taxon>
        <taxon>Pendulisporaceae</taxon>
        <taxon>Pendulispora</taxon>
    </lineage>
</organism>
<dbReference type="EMBL" id="CP089983">
    <property type="protein sequence ID" value="WXB04072.1"/>
    <property type="molecule type" value="Genomic_DNA"/>
</dbReference>
<proteinExistence type="predicted"/>
<dbReference type="PRINTS" id="PR00033">
    <property type="entry name" value="HTHASNC"/>
</dbReference>
<dbReference type="Pfam" id="PF01037">
    <property type="entry name" value="AsnC_trans_reg"/>
    <property type="match status" value="1"/>
</dbReference>
<keyword evidence="6" id="KW-1185">Reference proteome</keyword>
<dbReference type="CDD" id="cd00090">
    <property type="entry name" value="HTH_ARSR"/>
    <property type="match status" value="1"/>
</dbReference>
<dbReference type="Gene3D" id="1.10.10.10">
    <property type="entry name" value="Winged helix-like DNA-binding domain superfamily/Winged helix DNA-binding domain"/>
    <property type="match status" value="1"/>
</dbReference>
<evidence type="ECO:0000259" key="4">
    <source>
        <dbReference type="PROSITE" id="PS50956"/>
    </source>
</evidence>
<gene>
    <name evidence="5" type="ORF">LVJ94_45095</name>
</gene>
<dbReference type="PROSITE" id="PS00519">
    <property type="entry name" value="HTH_ASNC_1"/>
    <property type="match status" value="1"/>
</dbReference>
<dbReference type="InterPro" id="IPR019888">
    <property type="entry name" value="Tscrpt_reg_AsnC-like"/>
</dbReference>
<keyword evidence="1" id="KW-0805">Transcription regulation</keyword>
<dbReference type="InterPro" id="IPR036390">
    <property type="entry name" value="WH_DNA-bd_sf"/>
</dbReference>
<evidence type="ECO:0000256" key="2">
    <source>
        <dbReference type="ARBA" id="ARBA00023125"/>
    </source>
</evidence>
<reference evidence="5" key="1">
    <citation type="submission" date="2021-12" db="EMBL/GenBank/DDBJ databases">
        <title>Discovery of the Pendulisporaceae a myxobacterial family with distinct sporulation behavior and unique specialized metabolism.</title>
        <authorList>
            <person name="Garcia R."/>
            <person name="Popoff A."/>
            <person name="Bader C.D."/>
            <person name="Loehr J."/>
            <person name="Walesch S."/>
            <person name="Walt C."/>
            <person name="Boldt J."/>
            <person name="Bunk B."/>
            <person name="Haeckl F.J.F.P.J."/>
            <person name="Gunesch A.P."/>
            <person name="Birkelbach J."/>
            <person name="Nuebel U."/>
            <person name="Pietschmann T."/>
            <person name="Bach T."/>
            <person name="Mueller R."/>
        </authorList>
    </citation>
    <scope>NUCLEOTIDE SEQUENCE</scope>
    <source>
        <strain evidence="5">MSr11367</strain>
    </source>
</reference>
<dbReference type="PROSITE" id="PS50956">
    <property type="entry name" value="HTH_ASNC_2"/>
    <property type="match status" value="1"/>
</dbReference>
<evidence type="ECO:0000313" key="5">
    <source>
        <dbReference type="EMBL" id="WXB04072.1"/>
    </source>
</evidence>
<protein>
    <submittedName>
        <fullName evidence="5">Lrp/AsnC family transcriptional regulator</fullName>
    </submittedName>
</protein>
<accession>A0ABZ2KZH1</accession>
<dbReference type="InterPro" id="IPR000485">
    <property type="entry name" value="AsnC-type_HTH_dom"/>
</dbReference>
<name>A0ABZ2KZH1_9BACT</name>
<dbReference type="Proteomes" id="UP001374803">
    <property type="component" value="Chromosome"/>
</dbReference>
<sequence>MRKDRYDVLDRIDRAILAHLQEDARVTAEAMAPDVGLSIAAVQRRIKRLREEGVIQKEIAVVDPFKLGQAMTFVVSVELDRERLTDLDDFERTMRTEPQVQQCYRVTGTTDFVLVILARDMTDFETFTRRALYENGNVRRFTTNVVTSRVKVGLAVPIDAS</sequence>
<dbReference type="SUPFAM" id="SSF46785">
    <property type="entry name" value="Winged helix' DNA-binding domain"/>
    <property type="match status" value="1"/>
</dbReference>
<dbReference type="InterPro" id="IPR011991">
    <property type="entry name" value="ArsR-like_HTH"/>
</dbReference>
<dbReference type="InterPro" id="IPR019887">
    <property type="entry name" value="Tscrpt_reg_AsnC/Lrp_C"/>
</dbReference>
<dbReference type="InterPro" id="IPR036388">
    <property type="entry name" value="WH-like_DNA-bd_sf"/>
</dbReference>
<dbReference type="RefSeq" id="WP_394833706.1">
    <property type="nucleotide sequence ID" value="NZ_CP089929.1"/>
</dbReference>
<dbReference type="PANTHER" id="PTHR30154:SF34">
    <property type="entry name" value="TRANSCRIPTIONAL REGULATOR AZLB"/>
    <property type="match status" value="1"/>
</dbReference>
<dbReference type="Pfam" id="PF13412">
    <property type="entry name" value="HTH_24"/>
    <property type="match status" value="1"/>
</dbReference>
<dbReference type="SUPFAM" id="SSF54909">
    <property type="entry name" value="Dimeric alpha+beta barrel"/>
    <property type="match status" value="1"/>
</dbReference>
<feature type="domain" description="HTH asnC-type" evidence="4">
    <location>
        <begin position="9"/>
        <end position="70"/>
    </location>
</feature>
<evidence type="ECO:0000256" key="3">
    <source>
        <dbReference type="ARBA" id="ARBA00023163"/>
    </source>
</evidence>
<evidence type="ECO:0000313" key="6">
    <source>
        <dbReference type="Proteomes" id="UP001374803"/>
    </source>
</evidence>
<keyword evidence="2" id="KW-0238">DNA-binding</keyword>
<evidence type="ECO:0000256" key="1">
    <source>
        <dbReference type="ARBA" id="ARBA00023015"/>
    </source>
</evidence>
<dbReference type="InterPro" id="IPR011008">
    <property type="entry name" value="Dimeric_a/b-barrel"/>
</dbReference>
<dbReference type="Gene3D" id="3.30.70.920">
    <property type="match status" value="1"/>
</dbReference>
<dbReference type="InterPro" id="IPR019885">
    <property type="entry name" value="Tscrpt_reg_HTH_AsnC-type_CS"/>
</dbReference>
<dbReference type="SMART" id="SM00344">
    <property type="entry name" value="HTH_ASNC"/>
    <property type="match status" value="1"/>
</dbReference>
<keyword evidence="3" id="KW-0804">Transcription</keyword>
<dbReference type="PANTHER" id="PTHR30154">
    <property type="entry name" value="LEUCINE-RESPONSIVE REGULATORY PROTEIN"/>
    <property type="match status" value="1"/>
</dbReference>